<dbReference type="GO" id="GO:0046872">
    <property type="term" value="F:metal ion binding"/>
    <property type="evidence" value="ECO:0007669"/>
    <property type="project" value="UniProtKB-KW"/>
</dbReference>
<dbReference type="PRINTS" id="PR00413">
    <property type="entry name" value="HADHALOGNASE"/>
</dbReference>
<dbReference type="InterPro" id="IPR041492">
    <property type="entry name" value="HAD_2"/>
</dbReference>
<dbReference type="GO" id="GO:0006281">
    <property type="term" value="P:DNA repair"/>
    <property type="evidence" value="ECO:0007669"/>
    <property type="project" value="TreeGrafter"/>
</dbReference>
<proteinExistence type="inferred from homology"/>
<protein>
    <recommendedName>
        <fullName evidence="5 10">Phosphoglycolate phosphatase</fullName>
        <shortName evidence="10">PGP</shortName>
        <shortName evidence="10">PGPase</shortName>
        <ecNumber evidence="5 10">3.1.3.18</ecNumber>
    </recommendedName>
</protein>
<accession>A0A411YXX1</accession>
<dbReference type="PANTHER" id="PTHR43434:SF1">
    <property type="entry name" value="PHOSPHOGLYCOLATE PHOSPHATASE"/>
    <property type="match status" value="1"/>
</dbReference>
<dbReference type="OrthoDB" id="9793014at2"/>
<dbReference type="Proteomes" id="UP000284547">
    <property type="component" value="Unassembled WGS sequence"/>
</dbReference>
<dbReference type="NCBIfam" id="TIGR01449">
    <property type="entry name" value="PGP_bact"/>
    <property type="match status" value="1"/>
</dbReference>
<comment type="pathway">
    <text evidence="3 10">Organic acid metabolism; glycolate biosynthesis; glycolate from 2-phosphoglycolate: step 1/1.</text>
</comment>
<keyword evidence="7 10" id="KW-0378">Hydrolase</keyword>
<feature type="binding site" evidence="10">
    <location>
        <position position="168"/>
    </location>
    <ligand>
        <name>Mg(2+)</name>
        <dbReference type="ChEBI" id="CHEBI:18420"/>
    </ligand>
</feature>
<evidence type="ECO:0000313" key="11">
    <source>
        <dbReference type="EMBL" id="RGP35569.1"/>
    </source>
</evidence>
<gene>
    <name evidence="11" type="primary">gph</name>
    <name evidence="11" type="ORF">D1012_19380</name>
</gene>
<dbReference type="SUPFAM" id="SSF56784">
    <property type="entry name" value="HAD-like"/>
    <property type="match status" value="1"/>
</dbReference>
<dbReference type="SFLD" id="SFLDG01129">
    <property type="entry name" value="C1.5:_HAD__Beta-PGM__Phosphata"/>
    <property type="match status" value="1"/>
</dbReference>
<comment type="similarity">
    <text evidence="4 10">Belongs to the HAD-like hydrolase superfamily. CbbY/CbbZ/Gph/YieH family.</text>
</comment>
<feature type="binding site" evidence="10">
    <location>
        <position position="7"/>
    </location>
    <ligand>
        <name>Mg(2+)</name>
        <dbReference type="ChEBI" id="CHEBI:18420"/>
    </ligand>
</feature>
<dbReference type="Pfam" id="PF13419">
    <property type="entry name" value="HAD_2"/>
    <property type="match status" value="1"/>
</dbReference>
<dbReference type="RefSeq" id="WP_118155776.1">
    <property type="nucleotide sequence ID" value="NZ_QWEY01000014.1"/>
</dbReference>
<evidence type="ECO:0000256" key="5">
    <source>
        <dbReference type="ARBA" id="ARBA00013078"/>
    </source>
</evidence>
<organism evidence="11 12">
    <name type="scientific">Pseudotabrizicola alkalilacus</name>
    <dbReference type="NCBI Taxonomy" id="2305252"/>
    <lineage>
        <taxon>Bacteria</taxon>
        <taxon>Pseudomonadati</taxon>
        <taxon>Pseudomonadota</taxon>
        <taxon>Alphaproteobacteria</taxon>
        <taxon>Rhodobacterales</taxon>
        <taxon>Paracoccaceae</taxon>
        <taxon>Pseudotabrizicola</taxon>
    </lineage>
</organism>
<dbReference type="HAMAP" id="MF_00495">
    <property type="entry name" value="GPH_hydrolase_bact"/>
    <property type="match status" value="1"/>
</dbReference>
<dbReference type="SFLD" id="SFLDS00003">
    <property type="entry name" value="Haloacid_Dehalogenase"/>
    <property type="match status" value="1"/>
</dbReference>
<reference evidence="11 12" key="1">
    <citation type="submission" date="2018-08" db="EMBL/GenBank/DDBJ databases">
        <title>Flavobacterium tibetense sp. nov., isolated from a wetland YonghuCo on Tibetan Plateau.</title>
        <authorList>
            <person name="Phurbu D."/>
            <person name="Lu H."/>
            <person name="Xing P."/>
        </authorList>
    </citation>
    <scope>NUCLEOTIDE SEQUENCE [LARGE SCALE GENOMIC DNA]</scope>
    <source>
        <strain evidence="11 12">DJC</strain>
    </source>
</reference>
<dbReference type="InterPro" id="IPR023198">
    <property type="entry name" value="PGP-like_dom2"/>
</dbReference>
<comment type="cofactor">
    <cofactor evidence="2 10">
        <name>Mg(2+)</name>
        <dbReference type="ChEBI" id="CHEBI:18420"/>
    </cofactor>
</comment>
<dbReference type="NCBIfam" id="TIGR01549">
    <property type="entry name" value="HAD-SF-IA-v1"/>
    <property type="match status" value="1"/>
</dbReference>
<dbReference type="InterPro" id="IPR036412">
    <property type="entry name" value="HAD-like_sf"/>
</dbReference>
<evidence type="ECO:0000256" key="2">
    <source>
        <dbReference type="ARBA" id="ARBA00001946"/>
    </source>
</evidence>
<evidence type="ECO:0000256" key="10">
    <source>
        <dbReference type="HAMAP-Rule" id="MF_00495"/>
    </source>
</evidence>
<dbReference type="InterPro" id="IPR023214">
    <property type="entry name" value="HAD_sf"/>
</dbReference>
<dbReference type="PANTHER" id="PTHR43434">
    <property type="entry name" value="PHOSPHOGLYCOLATE PHOSPHATASE"/>
    <property type="match status" value="1"/>
</dbReference>
<evidence type="ECO:0000256" key="1">
    <source>
        <dbReference type="ARBA" id="ARBA00000830"/>
    </source>
</evidence>
<keyword evidence="6 10" id="KW-0479">Metal-binding</keyword>
<dbReference type="InterPro" id="IPR037512">
    <property type="entry name" value="PGPase_prok"/>
</dbReference>
<dbReference type="GO" id="GO:0005975">
    <property type="term" value="P:carbohydrate metabolic process"/>
    <property type="evidence" value="ECO:0007669"/>
    <property type="project" value="InterPro"/>
</dbReference>
<keyword evidence="12" id="KW-1185">Reference proteome</keyword>
<evidence type="ECO:0000256" key="9">
    <source>
        <dbReference type="ARBA" id="ARBA00023277"/>
    </source>
</evidence>
<feature type="binding site" evidence="10">
    <location>
        <position position="9"/>
    </location>
    <ligand>
        <name>Mg(2+)</name>
        <dbReference type="ChEBI" id="CHEBI:18420"/>
    </ligand>
</feature>
<dbReference type="InterPro" id="IPR006439">
    <property type="entry name" value="HAD-SF_hydro_IA"/>
</dbReference>
<sequence>MAAIIFDLDGTLVDSVPDIHAAVTLMLADHQASPMDMSQVRSFIGNGVPALISKVMEARDEDPADAKRHAQLEATFMRHYTAAPAKLSQLFPGVRKALLKLQGAGHAMALCTNKPIIPARAMLASFELENLLPLVIGGDSLPVRKPDPAPLHAAARAMGADPVLYIGDSEVDAEAAERAAIPLMLFTQGYRKSPIAALTHSATFDHFDELPRLISRFADR</sequence>
<feature type="active site" description="Nucleophile" evidence="10">
    <location>
        <position position="7"/>
    </location>
</feature>
<dbReference type="Gene3D" id="1.10.150.240">
    <property type="entry name" value="Putative phosphatase, domain 2"/>
    <property type="match status" value="1"/>
</dbReference>
<comment type="function">
    <text evidence="10">Specifically catalyzes the dephosphorylation of 2-phosphoglycolate. Is involved in the dissimilation of the intracellular 2-phosphoglycolate formed during the DNA repair of 3'-phosphoglycolate ends, a major class of DNA lesions induced by oxidative stress.</text>
</comment>
<dbReference type="InterPro" id="IPR050155">
    <property type="entry name" value="HAD-like_hydrolase_sf"/>
</dbReference>
<comment type="catalytic activity">
    <reaction evidence="1 10">
        <text>2-phosphoglycolate + H2O = glycolate + phosphate</text>
        <dbReference type="Rhea" id="RHEA:14369"/>
        <dbReference type="ChEBI" id="CHEBI:15377"/>
        <dbReference type="ChEBI" id="CHEBI:29805"/>
        <dbReference type="ChEBI" id="CHEBI:43474"/>
        <dbReference type="ChEBI" id="CHEBI:58033"/>
        <dbReference type="EC" id="3.1.3.18"/>
    </reaction>
</comment>
<dbReference type="EC" id="3.1.3.18" evidence="5 10"/>
<comment type="caution">
    <text evidence="11">The sequence shown here is derived from an EMBL/GenBank/DDBJ whole genome shotgun (WGS) entry which is preliminary data.</text>
</comment>
<dbReference type="Gene3D" id="3.40.50.1000">
    <property type="entry name" value="HAD superfamily/HAD-like"/>
    <property type="match status" value="1"/>
</dbReference>
<keyword evidence="8 10" id="KW-0460">Magnesium</keyword>
<dbReference type="GO" id="GO:0008967">
    <property type="term" value="F:phosphoglycolate phosphatase activity"/>
    <property type="evidence" value="ECO:0007669"/>
    <property type="project" value="UniProtKB-UniRule"/>
</dbReference>
<keyword evidence="9 10" id="KW-0119">Carbohydrate metabolism</keyword>
<evidence type="ECO:0000256" key="4">
    <source>
        <dbReference type="ARBA" id="ARBA00006171"/>
    </source>
</evidence>
<dbReference type="EMBL" id="QWEY01000014">
    <property type="protein sequence ID" value="RGP35569.1"/>
    <property type="molecule type" value="Genomic_DNA"/>
</dbReference>
<evidence type="ECO:0000313" key="12">
    <source>
        <dbReference type="Proteomes" id="UP000284547"/>
    </source>
</evidence>
<evidence type="ECO:0000256" key="8">
    <source>
        <dbReference type="ARBA" id="ARBA00022842"/>
    </source>
</evidence>
<dbReference type="GO" id="GO:0005829">
    <property type="term" value="C:cytosol"/>
    <property type="evidence" value="ECO:0007669"/>
    <property type="project" value="TreeGrafter"/>
</dbReference>
<evidence type="ECO:0000256" key="6">
    <source>
        <dbReference type="ARBA" id="ARBA00022723"/>
    </source>
</evidence>
<evidence type="ECO:0000256" key="7">
    <source>
        <dbReference type="ARBA" id="ARBA00022801"/>
    </source>
</evidence>
<dbReference type="AlphaFoldDB" id="A0A411YXX1"/>
<evidence type="ECO:0000256" key="3">
    <source>
        <dbReference type="ARBA" id="ARBA00004818"/>
    </source>
</evidence>
<dbReference type="UniPathway" id="UPA00865">
    <property type="reaction ID" value="UER00834"/>
</dbReference>
<name>A0A411YXX1_9RHOB</name>
<dbReference type="GO" id="GO:0046295">
    <property type="term" value="P:glycolate biosynthetic process"/>
    <property type="evidence" value="ECO:0007669"/>
    <property type="project" value="UniProtKB-UniRule"/>
</dbReference>